<dbReference type="Proteomes" id="UP000595140">
    <property type="component" value="Unassembled WGS sequence"/>
</dbReference>
<accession>A0A484MK45</accession>
<sequence length="72" mass="7973">MNDAMLTLQNTHRSSRVWAEPGFTDKKVSVLPGNTDREAERYTASVVLQLLGGTLLPNASGQNLKLKIFTDR</sequence>
<evidence type="ECO:0000313" key="2">
    <source>
        <dbReference type="Proteomes" id="UP000595140"/>
    </source>
</evidence>
<gene>
    <name evidence="1" type="ORF">CCAM_LOCUS30633</name>
</gene>
<dbReference type="AlphaFoldDB" id="A0A484MK45"/>
<reference evidence="1 2" key="1">
    <citation type="submission" date="2018-04" db="EMBL/GenBank/DDBJ databases">
        <authorList>
            <person name="Vogel A."/>
        </authorList>
    </citation>
    <scope>NUCLEOTIDE SEQUENCE [LARGE SCALE GENOMIC DNA]</scope>
</reference>
<proteinExistence type="predicted"/>
<dbReference type="EMBL" id="OOIL02003702">
    <property type="protein sequence ID" value="VFQ88857.1"/>
    <property type="molecule type" value="Genomic_DNA"/>
</dbReference>
<keyword evidence="2" id="KW-1185">Reference proteome</keyword>
<evidence type="ECO:0000313" key="1">
    <source>
        <dbReference type="EMBL" id="VFQ88857.1"/>
    </source>
</evidence>
<name>A0A484MK45_9ASTE</name>
<protein>
    <submittedName>
        <fullName evidence="1">Uncharacterized protein</fullName>
    </submittedName>
</protein>
<organism evidence="1 2">
    <name type="scientific">Cuscuta campestris</name>
    <dbReference type="NCBI Taxonomy" id="132261"/>
    <lineage>
        <taxon>Eukaryota</taxon>
        <taxon>Viridiplantae</taxon>
        <taxon>Streptophyta</taxon>
        <taxon>Embryophyta</taxon>
        <taxon>Tracheophyta</taxon>
        <taxon>Spermatophyta</taxon>
        <taxon>Magnoliopsida</taxon>
        <taxon>eudicotyledons</taxon>
        <taxon>Gunneridae</taxon>
        <taxon>Pentapetalae</taxon>
        <taxon>asterids</taxon>
        <taxon>lamiids</taxon>
        <taxon>Solanales</taxon>
        <taxon>Convolvulaceae</taxon>
        <taxon>Cuscuteae</taxon>
        <taxon>Cuscuta</taxon>
        <taxon>Cuscuta subgen. Grammica</taxon>
        <taxon>Cuscuta sect. Cleistogrammica</taxon>
    </lineage>
</organism>